<gene>
    <name evidence="2" type="ORF">BJY01DRAFT_17753</name>
</gene>
<dbReference type="EMBL" id="JBFXLU010000119">
    <property type="protein sequence ID" value="KAL2840575.1"/>
    <property type="molecule type" value="Genomic_DNA"/>
</dbReference>
<evidence type="ECO:0000313" key="2">
    <source>
        <dbReference type="EMBL" id="KAL2840575.1"/>
    </source>
</evidence>
<accession>A0ABR4JKM6</accession>
<dbReference type="InterPro" id="IPR036404">
    <property type="entry name" value="Jacalin-like_lectin_dom_sf"/>
</dbReference>
<name>A0ABR4JKM6_9EURO</name>
<dbReference type="SUPFAM" id="SSF51101">
    <property type="entry name" value="Mannose-binding lectins"/>
    <property type="match status" value="1"/>
</dbReference>
<evidence type="ECO:0000313" key="3">
    <source>
        <dbReference type="Proteomes" id="UP001610446"/>
    </source>
</evidence>
<sequence>MASTQSIVPETTEVPSDTHRVGVSIVHGGTDTTYIAGLHPFHGANDNVIRLGYIAAPGTAVHVDTTSLKGFIVSIGATGIHALQIVHGENNTLSPWFGDPLGGAKTRRLMFIEQIVALFAGYDGHKMVYLAAWGKQAPIPERSEQIDTISNHLIWCPELPDPSMHFNESSIFSEFESITDKFLPVMWTSFGGPDGVLLRFLTTVIVVMDRDLMVNVDFCYSGVDDSFPYMIPSTPVQMLARRGSGGSDVASMDIHGSAGEYITSIDVVTHPSYYPDTPCGLEVTTNWGRHCSAFSRNCIFPKRTLLQTVPGTNPTGLYATADEYAIKSLGIISQVDPWGEDHFV</sequence>
<protein>
    <recommendedName>
        <fullName evidence="1">DUF7600 domain-containing protein</fullName>
    </recommendedName>
</protein>
<evidence type="ECO:0000259" key="1">
    <source>
        <dbReference type="Pfam" id="PF24539"/>
    </source>
</evidence>
<feature type="domain" description="DUF7600" evidence="1">
    <location>
        <begin position="5"/>
        <end position="136"/>
    </location>
</feature>
<reference evidence="2 3" key="1">
    <citation type="submission" date="2024-07" db="EMBL/GenBank/DDBJ databases">
        <title>Section-level genome sequencing and comparative genomics of Aspergillus sections Usti and Cavernicolus.</title>
        <authorList>
            <consortium name="Lawrence Berkeley National Laboratory"/>
            <person name="Nybo J.L."/>
            <person name="Vesth T.C."/>
            <person name="Theobald S."/>
            <person name="Frisvad J.C."/>
            <person name="Larsen T.O."/>
            <person name="Kjaerboelling I."/>
            <person name="Rothschild-Mancinelli K."/>
            <person name="Lyhne E.K."/>
            <person name="Kogle M.E."/>
            <person name="Barry K."/>
            <person name="Clum A."/>
            <person name="Na H."/>
            <person name="Ledsgaard L."/>
            <person name="Lin J."/>
            <person name="Lipzen A."/>
            <person name="Kuo A."/>
            <person name="Riley R."/>
            <person name="Mondo S."/>
            <person name="Labutti K."/>
            <person name="Haridas S."/>
            <person name="Pangalinan J."/>
            <person name="Salamov A.A."/>
            <person name="Simmons B.A."/>
            <person name="Magnuson J.K."/>
            <person name="Chen J."/>
            <person name="Drula E."/>
            <person name="Henrissat B."/>
            <person name="Wiebenga A."/>
            <person name="Lubbers R.J."/>
            <person name="Gomes A.C."/>
            <person name="Makela M.R."/>
            <person name="Stajich J."/>
            <person name="Grigoriev I.V."/>
            <person name="Mortensen U.H."/>
            <person name="De Vries R.P."/>
            <person name="Baker S.E."/>
            <person name="Andersen M.R."/>
        </authorList>
    </citation>
    <scope>NUCLEOTIDE SEQUENCE [LARGE SCALE GENOMIC DNA]</scope>
    <source>
        <strain evidence="2 3">CBS 123904</strain>
    </source>
</reference>
<keyword evidence="3" id="KW-1185">Reference proteome</keyword>
<comment type="caution">
    <text evidence="2">The sequence shown here is derived from an EMBL/GenBank/DDBJ whole genome shotgun (WGS) entry which is preliminary data.</text>
</comment>
<dbReference type="Pfam" id="PF24539">
    <property type="entry name" value="DUF7600"/>
    <property type="match status" value="1"/>
</dbReference>
<dbReference type="InterPro" id="IPR056021">
    <property type="entry name" value="DUF7600"/>
</dbReference>
<organism evidence="2 3">
    <name type="scientific">Aspergillus pseudoustus</name>
    <dbReference type="NCBI Taxonomy" id="1810923"/>
    <lineage>
        <taxon>Eukaryota</taxon>
        <taxon>Fungi</taxon>
        <taxon>Dikarya</taxon>
        <taxon>Ascomycota</taxon>
        <taxon>Pezizomycotina</taxon>
        <taxon>Eurotiomycetes</taxon>
        <taxon>Eurotiomycetidae</taxon>
        <taxon>Eurotiales</taxon>
        <taxon>Aspergillaceae</taxon>
        <taxon>Aspergillus</taxon>
        <taxon>Aspergillus subgen. Nidulantes</taxon>
    </lineage>
</organism>
<dbReference type="Proteomes" id="UP001610446">
    <property type="component" value="Unassembled WGS sequence"/>
</dbReference>
<proteinExistence type="predicted"/>